<keyword evidence="3" id="KW-1185">Reference proteome</keyword>
<accession>A0AA38GQI9</accession>
<sequence>STDFHGKKSQRLGELKVESAAVLQAFHPKKNVEKKNIAPKSNGGGGGVDPKQNKIIRNLTEEELAFMLGREMIEHIDYAGATTHPPSEPPKKKKTNDKQKSLHPPSRVH</sequence>
<comment type="caution">
    <text evidence="2">The sequence shown here is derived from an EMBL/GenBank/DDBJ whole genome shotgun (WGS) entry which is preliminary data.</text>
</comment>
<organism evidence="2 3">
    <name type="scientific">Taxus chinensis</name>
    <name type="common">Chinese yew</name>
    <name type="synonym">Taxus wallichiana var. chinensis</name>
    <dbReference type="NCBI Taxonomy" id="29808"/>
    <lineage>
        <taxon>Eukaryota</taxon>
        <taxon>Viridiplantae</taxon>
        <taxon>Streptophyta</taxon>
        <taxon>Embryophyta</taxon>
        <taxon>Tracheophyta</taxon>
        <taxon>Spermatophyta</taxon>
        <taxon>Pinopsida</taxon>
        <taxon>Pinidae</taxon>
        <taxon>Conifers II</taxon>
        <taxon>Cupressales</taxon>
        <taxon>Taxaceae</taxon>
        <taxon>Taxus</taxon>
    </lineage>
</organism>
<feature type="region of interest" description="Disordered" evidence="1">
    <location>
        <begin position="77"/>
        <end position="109"/>
    </location>
</feature>
<feature type="region of interest" description="Disordered" evidence="1">
    <location>
        <begin position="26"/>
        <end position="54"/>
    </location>
</feature>
<dbReference type="EMBL" id="JAHRHJ020000002">
    <property type="protein sequence ID" value="KAH9326522.1"/>
    <property type="molecule type" value="Genomic_DNA"/>
</dbReference>
<reference evidence="2 3" key="1">
    <citation type="journal article" date="2021" name="Nat. Plants">
        <title>The Taxus genome provides insights into paclitaxel biosynthesis.</title>
        <authorList>
            <person name="Xiong X."/>
            <person name="Gou J."/>
            <person name="Liao Q."/>
            <person name="Li Y."/>
            <person name="Zhou Q."/>
            <person name="Bi G."/>
            <person name="Li C."/>
            <person name="Du R."/>
            <person name="Wang X."/>
            <person name="Sun T."/>
            <person name="Guo L."/>
            <person name="Liang H."/>
            <person name="Lu P."/>
            <person name="Wu Y."/>
            <person name="Zhang Z."/>
            <person name="Ro D.K."/>
            <person name="Shang Y."/>
            <person name="Huang S."/>
            <person name="Yan J."/>
        </authorList>
    </citation>
    <scope>NUCLEOTIDE SEQUENCE [LARGE SCALE GENOMIC DNA]</scope>
    <source>
        <strain evidence="2">Ta-2019</strain>
    </source>
</reference>
<name>A0AA38GQI9_TAXCH</name>
<evidence type="ECO:0000313" key="2">
    <source>
        <dbReference type="EMBL" id="KAH9326522.1"/>
    </source>
</evidence>
<evidence type="ECO:0000313" key="3">
    <source>
        <dbReference type="Proteomes" id="UP000824469"/>
    </source>
</evidence>
<protein>
    <submittedName>
        <fullName evidence="2">Uncharacterized protein</fullName>
    </submittedName>
</protein>
<feature type="non-terminal residue" evidence="2">
    <location>
        <position position="1"/>
    </location>
</feature>
<dbReference type="AlphaFoldDB" id="A0AA38GQI9"/>
<proteinExistence type="predicted"/>
<gene>
    <name evidence="2" type="ORF">KI387_006700</name>
</gene>
<evidence type="ECO:0000256" key="1">
    <source>
        <dbReference type="SAM" id="MobiDB-lite"/>
    </source>
</evidence>
<dbReference type="Proteomes" id="UP000824469">
    <property type="component" value="Unassembled WGS sequence"/>
</dbReference>